<sequence length="108" mass="12067">MSVARRHVMDAGYMKKNDGQDCELDLIQAENIKKLVDSVISKMRPEIEKGAASKWYPNLPSPELPGDVRRSSPRSNAGTRIGEARIGGPAVCLVCRFRRSAHDHRPLR</sequence>
<evidence type="ECO:0000313" key="3">
    <source>
        <dbReference type="Proteomes" id="UP000275910"/>
    </source>
</evidence>
<evidence type="ECO:0000313" key="2">
    <source>
        <dbReference type="EMBL" id="ROU09359.1"/>
    </source>
</evidence>
<evidence type="ECO:0000256" key="1">
    <source>
        <dbReference type="SAM" id="MobiDB-lite"/>
    </source>
</evidence>
<reference evidence="2 3" key="1">
    <citation type="submission" date="2018-10" db="EMBL/GenBank/DDBJ databases">
        <title>The genome of Lysobacter enzymogenes OH11.</title>
        <authorList>
            <person name="Liu F."/>
            <person name="Zhao Y."/>
            <person name="Qian G."/>
            <person name="Chen Y."/>
            <person name="Xu H."/>
        </authorList>
    </citation>
    <scope>NUCLEOTIDE SEQUENCE [LARGE SCALE GENOMIC DNA]</scope>
    <source>
        <strain evidence="2 3">OH11</strain>
    </source>
</reference>
<dbReference type="EMBL" id="RCTY01000001">
    <property type="protein sequence ID" value="ROU09359.1"/>
    <property type="molecule type" value="Genomic_DNA"/>
</dbReference>
<proteinExistence type="predicted"/>
<feature type="region of interest" description="Disordered" evidence="1">
    <location>
        <begin position="54"/>
        <end position="81"/>
    </location>
</feature>
<gene>
    <name evidence="2" type="ORF">D9T17_00580</name>
</gene>
<organism evidence="2 3">
    <name type="scientific">Lysobacter enzymogenes</name>
    <dbReference type="NCBI Taxonomy" id="69"/>
    <lineage>
        <taxon>Bacteria</taxon>
        <taxon>Pseudomonadati</taxon>
        <taxon>Pseudomonadota</taxon>
        <taxon>Gammaproteobacteria</taxon>
        <taxon>Lysobacterales</taxon>
        <taxon>Lysobacteraceae</taxon>
        <taxon>Lysobacter</taxon>
    </lineage>
</organism>
<comment type="caution">
    <text evidence="2">The sequence shown here is derived from an EMBL/GenBank/DDBJ whole genome shotgun (WGS) entry which is preliminary data.</text>
</comment>
<protein>
    <submittedName>
        <fullName evidence="2">Uncharacterized protein</fullName>
    </submittedName>
</protein>
<dbReference type="AlphaFoldDB" id="A0A3N2RPN8"/>
<name>A0A3N2RPN8_LYSEN</name>
<dbReference type="Proteomes" id="UP000275910">
    <property type="component" value="Unassembled WGS sequence"/>
</dbReference>
<accession>A0A3N2RPN8</accession>